<feature type="signal peptide" evidence="1">
    <location>
        <begin position="1"/>
        <end position="21"/>
    </location>
</feature>
<feature type="chain" id="PRO_5047136556" description="Translocation protein TolB" evidence="1">
    <location>
        <begin position="22"/>
        <end position="302"/>
    </location>
</feature>
<evidence type="ECO:0008006" key="4">
    <source>
        <dbReference type="Google" id="ProtNLM"/>
    </source>
</evidence>
<protein>
    <recommendedName>
        <fullName evidence="4">Translocation protein TolB</fullName>
    </recommendedName>
</protein>
<dbReference type="InterPro" id="IPR011042">
    <property type="entry name" value="6-blade_b-propeller_TolB-like"/>
</dbReference>
<evidence type="ECO:0000256" key="1">
    <source>
        <dbReference type="SAM" id="SignalP"/>
    </source>
</evidence>
<dbReference type="PANTHER" id="PTHR36842">
    <property type="entry name" value="PROTEIN TOLB HOMOLOG"/>
    <property type="match status" value="1"/>
</dbReference>
<sequence>MIQWLRTVLISIVLIPIASVADQCPPENLLVSALVEGEWSLYLSDDKCQWQSFPTKSEPRVPALTLSAEKIAYVAASGDIREIDVVKGTDSRLVAANQYDTYTHLAYDPQGENLYYVLLKQGSSADSDIYRWHRPRSNVEPVITQRSAQFEPFLTPDALLFYGNVTCTVECGGVLQEVWEHDLTTGKARQLTLLNAVSRQPFVDQDSSTLVFSSNKDFYFHIWKQALGDTANAPVQLTSGNVVDVSPVLADDVVYFIRKQQGQSQLMRMPLKDDQHGEKAKLEVIRMVDGASDLKELRFGGA</sequence>
<evidence type="ECO:0000313" key="3">
    <source>
        <dbReference type="Proteomes" id="UP001652504"/>
    </source>
</evidence>
<comment type="caution">
    <text evidence="2">The sequence shown here is derived from an EMBL/GenBank/DDBJ whole genome shotgun (WGS) entry which is preliminary data.</text>
</comment>
<dbReference type="Proteomes" id="UP001652504">
    <property type="component" value="Unassembled WGS sequence"/>
</dbReference>
<dbReference type="SUPFAM" id="SSF69304">
    <property type="entry name" value="Tricorn protease N-terminal domain"/>
    <property type="match status" value="1"/>
</dbReference>
<proteinExistence type="predicted"/>
<keyword evidence="3" id="KW-1185">Reference proteome</keyword>
<name>A0ABT3ADQ0_9ALTE</name>
<keyword evidence="1" id="KW-0732">Signal</keyword>
<gene>
    <name evidence="2" type="ORF">OE749_16850</name>
</gene>
<accession>A0ABT3ADQ0</accession>
<dbReference type="Gene3D" id="2.120.10.30">
    <property type="entry name" value="TolB, C-terminal domain"/>
    <property type="match status" value="1"/>
</dbReference>
<evidence type="ECO:0000313" key="2">
    <source>
        <dbReference type="EMBL" id="MCV2886366.1"/>
    </source>
</evidence>
<dbReference type="EMBL" id="JAOWKX010000010">
    <property type="protein sequence ID" value="MCV2886366.1"/>
    <property type="molecule type" value="Genomic_DNA"/>
</dbReference>
<dbReference type="RefSeq" id="WP_263713654.1">
    <property type="nucleotide sequence ID" value="NZ_JAOWKX010000010.1"/>
</dbReference>
<reference evidence="2 3" key="1">
    <citation type="submission" date="2022-10" db="EMBL/GenBank/DDBJ databases">
        <title>Aestuariibacter sp. AA17 isolated from Montipora capitata coral fragment.</title>
        <authorList>
            <person name="Emsley S.A."/>
            <person name="Pfannmuller K.M."/>
            <person name="Loughran R.M."/>
            <person name="Shlafstein M."/>
            <person name="Papke E."/>
            <person name="Saw J.H."/>
            <person name="Ushijima B."/>
            <person name="Videau P."/>
        </authorList>
    </citation>
    <scope>NUCLEOTIDE SEQUENCE [LARGE SCALE GENOMIC DNA]</scope>
    <source>
        <strain evidence="2 3">AA17</strain>
    </source>
</reference>
<dbReference type="PANTHER" id="PTHR36842:SF1">
    <property type="entry name" value="PROTEIN TOLB"/>
    <property type="match status" value="1"/>
</dbReference>
<organism evidence="2 3">
    <name type="scientific">Fluctibacter corallii</name>
    <dbReference type="NCBI Taxonomy" id="2984329"/>
    <lineage>
        <taxon>Bacteria</taxon>
        <taxon>Pseudomonadati</taxon>
        <taxon>Pseudomonadota</taxon>
        <taxon>Gammaproteobacteria</taxon>
        <taxon>Alteromonadales</taxon>
        <taxon>Alteromonadaceae</taxon>
        <taxon>Fluctibacter</taxon>
    </lineage>
</organism>